<dbReference type="Pfam" id="PF02854">
    <property type="entry name" value="MIF4G"/>
    <property type="match status" value="1"/>
</dbReference>
<dbReference type="GO" id="GO:0003743">
    <property type="term" value="F:translation initiation factor activity"/>
    <property type="evidence" value="ECO:0007669"/>
    <property type="project" value="TreeGrafter"/>
</dbReference>
<protein>
    <recommendedName>
        <fullName evidence="2">MIF4G domain-containing protein</fullName>
    </recommendedName>
</protein>
<dbReference type="PANTHER" id="PTHR23253:SF78">
    <property type="entry name" value="EUKARYOTIC TRANSLATION INITIATION FACTOR 4G1, ISOFORM B-RELATED"/>
    <property type="match status" value="1"/>
</dbReference>
<accession>A0A8J2S2F8</accession>
<organism evidence="3 4">
    <name type="scientific">Daphnia galeata</name>
    <dbReference type="NCBI Taxonomy" id="27404"/>
    <lineage>
        <taxon>Eukaryota</taxon>
        <taxon>Metazoa</taxon>
        <taxon>Ecdysozoa</taxon>
        <taxon>Arthropoda</taxon>
        <taxon>Crustacea</taxon>
        <taxon>Branchiopoda</taxon>
        <taxon>Diplostraca</taxon>
        <taxon>Cladocera</taxon>
        <taxon>Anomopoda</taxon>
        <taxon>Daphniidae</taxon>
        <taxon>Daphnia</taxon>
    </lineage>
</organism>
<feature type="compositionally biased region" description="Basic and acidic residues" evidence="1">
    <location>
        <begin position="29"/>
        <end position="52"/>
    </location>
</feature>
<name>A0A8J2S2F8_9CRUS</name>
<evidence type="ECO:0000256" key="1">
    <source>
        <dbReference type="SAM" id="MobiDB-lite"/>
    </source>
</evidence>
<dbReference type="Proteomes" id="UP000789390">
    <property type="component" value="Unassembled WGS sequence"/>
</dbReference>
<dbReference type="SUPFAM" id="SSF48371">
    <property type="entry name" value="ARM repeat"/>
    <property type="match status" value="1"/>
</dbReference>
<proteinExistence type="predicted"/>
<dbReference type="Gene3D" id="1.25.40.180">
    <property type="match status" value="1"/>
</dbReference>
<dbReference type="EMBL" id="CAKKLH010000317">
    <property type="protein sequence ID" value="CAH0111798.1"/>
    <property type="molecule type" value="Genomic_DNA"/>
</dbReference>
<gene>
    <name evidence="3" type="ORF">DGAL_LOCUS15452</name>
</gene>
<evidence type="ECO:0000313" key="4">
    <source>
        <dbReference type="Proteomes" id="UP000789390"/>
    </source>
</evidence>
<feature type="region of interest" description="Disordered" evidence="1">
    <location>
        <begin position="1"/>
        <end position="52"/>
    </location>
</feature>
<evidence type="ECO:0000313" key="3">
    <source>
        <dbReference type="EMBL" id="CAH0111798.1"/>
    </source>
</evidence>
<dbReference type="AlphaFoldDB" id="A0A8J2S2F8"/>
<reference evidence="3" key="1">
    <citation type="submission" date="2021-11" db="EMBL/GenBank/DDBJ databases">
        <authorList>
            <person name="Schell T."/>
        </authorList>
    </citation>
    <scope>NUCLEOTIDE SEQUENCE</scope>
    <source>
        <strain evidence="3">M5</strain>
    </source>
</reference>
<evidence type="ECO:0000259" key="2">
    <source>
        <dbReference type="Pfam" id="PF02854"/>
    </source>
</evidence>
<dbReference type="GO" id="GO:0003729">
    <property type="term" value="F:mRNA binding"/>
    <property type="evidence" value="ECO:0007669"/>
    <property type="project" value="TreeGrafter"/>
</dbReference>
<sequence length="170" mass="19280">MKLLMEKITNKNPPPEHPTTVEIIPENGLSKKEPKSISEKMRKRSQEDISKPKNAFKLKEKIETIPDELGIEEYIKQVAEILNGLSPSTFVKLLPKFKALNLNTEERLSEVSKLLYEKAVEDPNFSLMYAKKCQCLSLKKPNVSNPTDASNFRAMLLARCLNEFDKASTG</sequence>
<dbReference type="PANTHER" id="PTHR23253">
    <property type="entry name" value="EUKARYOTIC TRANSLATION INITIATION FACTOR 4 GAMMA"/>
    <property type="match status" value="1"/>
</dbReference>
<comment type="caution">
    <text evidence="3">The sequence shown here is derived from an EMBL/GenBank/DDBJ whole genome shotgun (WGS) entry which is preliminary data.</text>
</comment>
<dbReference type="InterPro" id="IPR003890">
    <property type="entry name" value="MIF4G-like_typ-3"/>
</dbReference>
<dbReference type="OrthoDB" id="6379360at2759"/>
<feature type="domain" description="MIF4G" evidence="2">
    <location>
        <begin position="76"/>
        <end position="166"/>
    </location>
</feature>
<keyword evidence="4" id="KW-1185">Reference proteome</keyword>
<dbReference type="InterPro" id="IPR016024">
    <property type="entry name" value="ARM-type_fold"/>
</dbReference>
<dbReference type="GO" id="GO:0016281">
    <property type="term" value="C:eukaryotic translation initiation factor 4F complex"/>
    <property type="evidence" value="ECO:0007669"/>
    <property type="project" value="TreeGrafter"/>
</dbReference>